<keyword evidence="4" id="KW-1185">Reference proteome</keyword>
<evidence type="ECO:0000256" key="2">
    <source>
        <dbReference type="ARBA" id="ARBA00022649"/>
    </source>
</evidence>
<evidence type="ECO:0000313" key="3">
    <source>
        <dbReference type="EMBL" id="MFM1525285.1"/>
    </source>
</evidence>
<protein>
    <submittedName>
        <fullName evidence="3">Type II toxin-antitoxin system PemK/MazF family toxin</fullName>
    </submittedName>
</protein>
<dbReference type="EMBL" id="JBFNFH010000014">
    <property type="protein sequence ID" value="MFM1525285.1"/>
    <property type="molecule type" value="Genomic_DNA"/>
</dbReference>
<dbReference type="Gene3D" id="2.30.30.110">
    <property type="match status" value="1"/>
</dbReference>
<dbReference type="SUPFAM" id="SSF50118">
    <property type="entry name" value="Cell growth inhibitor/plasmid maintenance toxic component"/>
    <property type="match status" value="1"/>
</dbReference>
<accession>A0ABW9F8F6</accession>
<dbReference type="InterPro" id="IPR011067">
    <property type="entry name" value="Plasmid_toxin/cell-grow_inhib"/>
</dbReference>
<dbReference type="RefSeq" id="WP_408126778.1">
    <property type="nucleotide sequence ID" value="NZ_JBFNFH010000014.1"/>
</dbReference>
<proteinExistence type="inferred from homology"/>
<evidence type="ECO:0000313" key="4">
    <source>
        <dbReference type="Proteomes" id="UP001629536"/>
    </source>
</evidence>
<sequence length="126" mass="15062">MSKEKKIYTVIFRYFDLNSRSIKSKKRPFLILKEEYGKSPKDLTCLPISSINDKTRINDKYDVLIEKKNTFPKLNLNSDKCYVRTHKIQTINEKELIFNLCDNIEELYPELYTEITNKVKDFIKDI</sequence>
<keyword evidence="2" id="KW-1277">Toxin-antitoxin system</keyword>
<comment type="caution">
    <text evidence="3">The sequence shown here is derived from an EMBL/GenBank/DDBJ whole genome shotgun (WGS) entry which is preliminary data.</text>
</comment>
<comment type="similarity">
    <text evidence="1">Belongs to the PemK/MazF family.</text>
</comment>
<organism evidence="3 4">
    <name type="scientific">Helcococcus bovis</name>
    <dbReference type="NCBI Taxonomy" id="3153252"/>
    <lineage>
        <taxon>Bacteria</taxon>
        <taxon>Bacillati</taxon>
        <taxon>Bacillota</taxon>
        <taxon>Tissierellia</taxon>
        <taxon>Tissierellales</taxon>
        <taxon>Peptoniphilaceae</taxon>
        <taxon>Helcococcus</taxon>
    </lineage>
</organism>
<dbReference type="InterPro" id="IPR003477">
    <property type="entry name" value="PemK-like"/>
</dbReference>
<gene>
    <name evidence="3" type="ORF">ABGF40_06300</name>
</gene>
<name>A0ABW9F8F6_9FIRM</name>
<evidence type="ECO:0000256" key="1">
    <source>
        <dbReference type="ARBA" id="ARBA00007521"/>
    </source>
</evidence>
<dbReference type="Proteomes" id="UP001629536">
    <property type="component" value="Unassembled WGS sequence"/>
</dbReference>
<reference evidence="3 4" key="1">
    <citation type="journal article" date="2024" name="Front. Microbiol.">
        <title>Pangenomic and biochemical analyses of Helcococcus ovis reveal widespread tetracycline resistance and a novel bacterial species, Helcococcus bovis.</title>
        <authorList>
            <person name="Cunha F."/>
            <person name="Zhai Y."/>
            <person name="Casaro S."/>
            <person name="Jones K.L."/>
            <person name="Hernandez M."/>
            <person name="Bisinotto R.S."/>
            <person name="Kariyawasam S."/>
            <person name="Brown M.B."/>
            <person name="Phillips A."/>
            <person name="Jeong K.C."/>
            <person name="Galvao K.N."/>
        </authorList>
    </citation>
    <scope>NUCLEOTIDE SEQUENCE [LARGE SCALE GENOMIC DNA]</scope>
    <source>
        <strain evidence="3 4">KG197</strain>
    </source>
</reference>
<dbReference type="Pfam" id="PF02452">
    <property type="entry name" value="PemK_toxin"/>
    <property type="match status" value="1"/>
</dbReference>